<reference evidence="1 2" key="1">
    <citation type="submission" date="2024-03" db="EMBL/GenBank/DDBJ databases">
        <title>Adaptation during the transition from Ophiocordyceps entomopathogen to insect associate is accompanied by gene loss and intensified selection.</title>
        <authorList>
            <person name="Ward C.M."/>
            <person name="Onetto C.A."/>
            <person name="Borneman A.R."/>
        </authorList>
    </citation>
    <scope>NUCLEOTIDE SEQUENCE [LARGE SCALE GENOMIC DNA]</scope>
    <source>
        <strain evidence="1">AWRI1</strain>
        <tissue evidence="1">Single Adult Female</tissue>
    </source>
</reference>
<evidence type="ECO:0000313" key="1">
    <source>
        <dbReference type="EMBL" id="KAK7593007.1"/>
    </source>
</evidence>
<name>A0AAN9Y4Z3_9HEMI</name>
<organism evidence="1 2">
    <name type="scientific">Parthenolecanium corni</name>
    <dbReference type="NCBI Taxonomy" id="536013"/>
    <lineage>
        <taxon>Eukaryota</taxon>
        <taxon>Metazoa</taxon>
        <taxon>Ecdysozoa</taxon>
        <taxon>Arthropoda</taxon>
        <taxon>Hexapoda</taxon>
        <taxon>Insecta</taxon>
        <taxon>Pterygota</taxon>
        <taxon>Neoptera</taxon>
        <taxon>Paraneoptera</taxon>
        <taxon>Hemiptera</taxon>
        <taxon>Sternorrhyncha</taxon>
        <taxon>Coccoidea</taxon>
        <taxon>Coccidae</taxon>
        <taxon>Parthenolecanium</taxon>
    </lineage>
</organism>
<dbReference type="Proteomes" id="UP001367676">
    <property type="component" value="Unassembled WGS sequence"/>
</dbReference>
<proteinExistence type="predicted"/>
<dbReference type="EMBL" id="JBBCAQ010000020">
    <property type="protein sequence ID" value="KAK7593007.1"/>
    <property type="molecule type" value="Genomic_DNA"/>
</dbReference>
<dbReference type="AlphaFoldDB" id="A0AAN9Y4Z3"/>
<accession>A0AAN9Y4Z3</accession>
<comment type="caution">
    <text evidence="1">The sequence shown here is derived from an EMBL/GenBank/DDBJ whole genome shotgun (WGS) entry which is preliminary data.</text>
</comment>
<protein>
    <submittedName>
        <fullName evidence="1">Uncharacterized protein</fullName>
    </submittedName>
</protein>
<keyword evidence="2" id="KW-1185">Reference proteome</keyword>
<gene>
    <name evidence="1" type="ORF">V9T40_007759</name>
</gene>
<sequence length="201" mass="22468">MKRDNGNHDTMSSDVGSLPPGLDIFSLAPVVLHEPEAGADPFTGEFIKSLGFRRQWSGERRDSDWMKSEHEVLSAQRRAEGVVEETCSSPTRKSAALFWSVRGTWPWNAHSSGTRGLRSLTSWAAACFLLLGSSEEVAVCECRLCPRERERERERERYSSTNCTSAGVRVWLRLSESRGFEAKVIDLDGWGSSNVCNLNRA</sequence>
<evidence type="ECO:0000313" key="2">
    <source>
        <dbReference type="Proteomes" id="UP001367676"/>
    </source>
</evidence>